<reference evidence="1" key="2">
    <citation type="journal article" date="2015" name="Fish Shellfish Immunol.">
        <title>Early steps in the European eel (Anguilla anguilla)-Vibrio vulnificus interaction in the gills: Role of the RtxA13 toxin.</title>
        <authorList>
            <person name="Callol A."/>
            <person name="Pajuelo D."/>
            <person name="Ebbesson L."/>
            <person name="Teles M."/>
            <person name="MacKenzie S."/>
            <person name="Amaro C."/>
        </authorList>
    </citation>
    <scope>NUCLEOTIDE SEQUENCE</scope>
</reference>
<organism evidence="1">
    <name type="scientific">Anguilla anguilla</name>
    <name type="common">European freshwater eel</name>
    <name type="synonym">Muraena anguilla</name>
    <dbReference type="NCBI Taxonomy" id="7936"/>
    <lineage>
        <taxon>Eukaryota</taxon>
        <taxon>Metazoa</taxon>
        <taxon>Chordata</taxon>
        <taxon>Craniata</taxon>
        <taxon>Vertebrata</taxon>
        <taxon>Euteleostomi</taxon>
        <taxon>Actinopterygii</taxon>
        <taxon>Neopterygii</taxon>
        <taxon>Teleostei</taxon>
        <taxon>Anguilliformes</taxon>
        <taxon>Anguillidae</taxon>
        <taxon>Anguilla</taxon>
    </lineage>
</organism>
<reference evidence="1" key="1">
    <citation type="submission" date="2014-11" db="EMBL/GenBank/DDBJ databases">
        <authorList>
            <person name="Amaro Gonzalez C."/>
        </authorList>
    </citation>
    <scope>NUCLEOTIDE SEQUENCE</scope>
</reference>
<dbReference type="EMBL" id="GBXM01057111">
    <property type="protein sequence ID" value="JAH51466.1"/>
    <property type="molecule type" value="Transcribed_RNA"/>
</dbReference>
<evidence type="ECO:0000313" key="1">
    <source>
        <dbReference type="EMBL" id="JAH51466.1"/>
    </source>
</evidence>
<proteinExistence type="predicted"/>
<accession>A0A0E9TCZ1</accession>
<dbReference type="AlphaFoldDB" id="A0A0E9TCZ1"/>
<protein>
    <submittedName>
        <fullName evidence="1">Uncharacterized protein</fullName>
    </submittedName>
</protein>
<name>A0A0E9TCZ1_ANGAN</name>
<sequence length="41" mass="4687">MLLRSYWNVSSVLQHRSDTVRTFCVGWEASSSDAILLCAKR</sequence>